<dbReference type="AlphaFoldDB" id="A0A3P3YK68"/>
<dbReference type="EMBL" id="OVEO01000014">
    <property type="protein sequence ID" value="SPR00592.1"/>
    <property type="molecule type" value="Genomic_DNA"/>
</dbReference>
<name>A0A3P3YK68_PLABS</name>
<accession>A0A3P3YK68</accession>
<evidence type="ECO:0000313" key="3">
    <source>
        <dbReference type="Proteomes" id="UP000290189"/>
    </source>
</evidence>
<sequence>MGELPAPSAQGMWYDPAKQRLAIGACIVAAFQIVAIVAALVSSCWRVSPPAAVFAVDDEPDFECGQLGLSRPLNPDALATIILTPKPIAKNTYNAGGMNHFKFMLHSRRILDRVNFIVMTKHCPTAKVAHRLGLPTMHPASGSAIGDQTYNHVMETVTRIGTGPILGFTNSDIIFLDTLPPALEAIANGIVEHGWPSVFITGVRYNVDVPDEIMPMDRDIDDGTWRNWTAFVRANGKKFQDITADFFFWNRDAAIDWMALPPFLIGGTGFDNWIVAYAQANKEIVTINLTPSVDTIHMNHGEGHVYHSHFSPASTLNLGSFDKSWDPYGEGSCDVNDLDWKVAAKTFALEPQR</sequence>
<evidence type="ECO:0000313" key="2">
    <source>
        <dbReference type="EMBL" id="SPR00592.1"/>
    </source>
</evidence>
<keyword evidence="2" id="KW-0496">Mitochondrion</keyword>
<reference evidence="2 3" key="1">
    <citation type="submission" date="2018-03" db="EMBL/GenBank/DDBJ databases">
        <authorList>
            <person name="Fogelqvist J."/>
        </authorList>
    </citation>
    <scope>NUCLEOTIDE SEQUENCE [LARGE SCALE GENOMIC DNA]</scope>
</reference>
<keyword evidence="1" id="KW-0812">Transmembrane</keyword>
<organism evidence="2 3">
    <name type="scientific">Plasmodiophora brassicae</name>
    <name type="common">Clubroot disease agent</name>
    <dbReference type="NCBI Taxonomy" id="37360"/>
    <lineage>
        <taxon>Eukaryota</taxon>
        <taxon>Sar</taxon>
        <taxon>Rhizaria</taxon>
        <taxon>Endomyxa</taxon>
        <taxon>Phytomyxea</taxon>
        <taxon>Plasmodiophorida</taxon>
        <taxon>Plasmodiophoridae</taxon>
        <taxon>Plasmodiophora</taxon>
    </lineage>
</organism>
<protein>
    <recommendedName>
        <fullName evidence="4">Nucleotide-diphospho-sugar transferase domain-containing protein</fullName>
    </recommendedName>
</protein>
<keyword evidence="1" id="KW-1133">Transmembrane helix</keyword>
<dbReference type="Proteomes" id="UP000290189">
    <property type="component" value="Unassembled WGS sequence"/>
</dbReference>
<gene>
    <name evidence="2" type="ORF">PLBR_LOCUS7807</name>
</gene>
<evidence type="ECO:0000256" key="1">
    <source>
        <dbReference type="SAM" id="Phobius"/>
    </source>
</evidence>
<keyword evidence="1" id="KW-0472">Membrane</keyword>
<feature type="transmembrane region" description="Helical" evidence="1">
    <location>
        <begin position="21"/>
        <end position="41"/>
    </location>
</feature>
<proteinExistence type="predicted"/>
<evidence type="ECO:0008006" key="4">
    <source>
        <dbReference type="Google" id="ProtNLM"/>
    </source>
</evidence>
<geneLocation type="mitochondrion" evidence="2"/>